<proteinExistence type="inferred from homology"/>
<dbReference type="InterPro" id="IPR045249">
    <property type="entry name" value="HARBI1-like"/>
</dbReference>
<evidence type="ECO:0000256" key="9">
    <source>
        <dbReference type="ARBA" id="ARBA00022801"/>
    </source>
</evidence>
<keyword evidence="9" id="KW-0378">Hydrolase</keyword>
<protein>
    <recommendedName>
        <fullName evidence="5">Putative nuclease HARBI1</fullName>
    </recommendedName>
    <alternativeName>
        <fullName evidence="11">Harbinger transposase-derived nuclease</fullName>
    </alternativeName>
</protein>
<evidence type="ECO:0000256" key="8">
    <source>
        <dbReference type="ARBA" id="ARBA00022723"/>
    </source>
</evidence>
<dbReference type="EMBL" id="JAIWYP010000012">
    <property type="protein sequence ID" value="KAH3730466.1"/>
    <property type="molecule type" value="Genomic_DNA"/>
</dbReference>
<dbReference type="InterPro" id="IPR026103">
    <property type="entry name" value="HARBI1_animal"/>
</dbReference>
<comment type="caution">
    <text evidence="14">The sequence shown here is derived from an EMBL/GenBank/DDBJ whole genome shotgun (WGS) entry which is preliminary data.</text>
</comment>
<keyword evidence="6" id="KW-0963">Cytoplasm</keyword>
<dbReference type="AlphaFoldDB" id="A0A9D4HTI1"/>
<evidence type="ECO:0000256" key="11">
    <source>
        <dbReference type="ARBA" id="ARBA00030126"/>
    </source>
</evidence>
<gene>
    <name evidence="14" type="ORF">DPMN_056454</name>
</gene>
<dbReference type="PRINTS" id="PR02086">
    <property type="entry name" value="PUTNUCHARBI1"/>
</dbReference>
<sequence>MIFIGLRYLATGDFYSEVGDLHGVSKSTVSRVLGSFLDVLNEQLDNIKFPMSPEERQAIKLEFYQKSRIPGVIGAIDGTLVPIIGPHENEEVFRSRKGFHALNVQAVVDTKTIFRDVVSRWPGSVHDSAIFNNCGLKQYLETQQVGCLLGDSGYGLKTFLLTPKLNPITQQEVRYNAAHRRGRVVVERAFGMLKSRFRCLHKSGGCLPFQPQRAAKVVVACMRLHNLCVQFNVAVPQMNDTENDEIDDNIVGDGIDVNAQQARQLIIDRF</sequence>
<dbReference type="InterPro" id="IPR027806">
    <property type="entry name" value="HARBI1_dom"/>
</dbReference>
<evidence type="ECO:0000256" key="10">
    <source>
        <dbReference type="ARBA" id="ARBA00023242"/>
    </source>
</evidence>
<evidence type="ECO:0000256" key="12">
    <source>
        <dbReference type="ARBA" id="ARBA00045850"/>
    </source>
</evidence>
<evidence type="ECO:0000256" key="7">
    <source>
        <dbReference type="ARBA" id="ARBA00022722"/>
    </source>
</evidence>
<dbReference type="GO" id="GO:0016787">
    <property type="term" value="F:hydrolase activity"/>
    <property type="evidence" value="ECO:0007669"/>
    <property type="project" value="UniProtKB-KW"/>
</dbReference>
<comment type="cofactor">
    <cofactor evidence="1">
        <name>a divalent metal cation</name>
        <dbReference type="ChEBI" id="CHEBI:60240"/>
    </cofactor>
</comment>
<name>A0A9D4HTI1_DREPO</name>
<dbReference type="Proteomes" id="UP000828390">
    <property type="component" value="Unassembled WGS sequence"/>
</dbReference>
<dbReference type="PANTHER" id="PTHR22930:SF289">
    <property type="entry name" value="DDE TNP4 DOMAIN-CONTAINING PROTEIN-RELATED"/>
    <property type="match status" value="1"/>
</dbReference>
<dbReference type="GO" id="GO:0005634">
    <property type="term" value="C:nucleus"/>
    <property type="evidence" value="ECO:0007669"/>
    <property type="project" value="UniProtKB-SubCell"/>
</dbReference>
<keyword evidence="7" id="KW-0540">Nuclease</keyword>
<comment type="subcellular location">
    <subcellularLocation>
        <location evidence="3">Cytoplasm</location>
    </subcellularLocation>
    <subcellularLocation>
        <location evidence="2">Nucleus</location>
    </subcellularLocation>
</comment>
<dbReference type="PANTHER" id="PTHR22930">
    <property type="match status" value="1"/>
</dbReference>
<evidence type="ECO:0000259" key="13">
    <source>
        <dbReference type="Pfam" id="PF13359"/>
    </source>
</evidence>
<keyword evidence="15" id="KW-1185">Reference proteome</keyword>
<organism evidence="14 15">
    <name type="scientific">Dreissena polymorpha</name>
    <name type="common">Zebra mussel</name>
    <name type="synonym">Mytilus polymorpha</name>
    <dbReference type="NCBI Taxonomy" id="45954"/>
    <lineage>
        <taxon>Eukaryota</taxon>
        <taxon>Metazoa</taxon>
        <taxon>Spiralia</taxon>
        <taxon>Lophotrochozoa</taxon>
        <taxon>Mollusca</taxon>
        <taxon>Bivalvia</taxon>
        <taxon>Autobranchia</taxon>
        <taxon>Heteroconchia</taxon>
        <taxon>Euheterodonta</taxon>
        <taxon>Imparidentia</taxon>
        <taxon>Neoheterodontei</taxon>
        <taxon>Myida</taxon>
        <taxon>Dreissenoidea</taxon>
        <taxon>Dreissenidae</taxon>
        <taxon>Dreissena</taxon>
    </lineage>
</organism>
<evidence type="ECO:0000256" key="4">
    <source>
        <dbReference type="ARBA" id="ARBA00006958"/>
    </source>
</evidence>
<comment type="similarity">
    <text evidence="4">Belongs to the HARBI1 family.</text>
</comment>
<evidence type="ECO:0000256" key="1">
    <source>
        <dbReference type="ARBA" id="ARBA00001968"/>
    </source>
</evidence>
<evidence type="ECO:0000256" key="2">
    <source>
        <dbReference type="ARBA" id="ARBA00004123"/>
    </source>
</evidence>
<accession>A0A9D4HTI1</accession>
<evidence type="ECO:0000256" key="5">
    <source>
        <dbReference type="ARBA" id="ARBA00015519"/>
    </source>
</evidence>
<keyword evidence="8" id="KW-0479">Metal-binding</keyword>
<keyword evidence="10" id="KW-0539">Nucleus</keyword>
<dbReference type="GO" id="GO:0005737">
    <property type="term" value="C:cytoplasm"/>
    <property type="evidence" value="ECO:0007669"/>
    <property type="project" value="UniProtKB-SubCell"/>
</dbReference>
<reference evidence="14" key="2">
    <citation type="submission" date="2020-11" db="EMBL/GenBank/DDBJ databases">
        <authorList>
            <person name="McCartney M.A."/>
            <person name="Auch B."/>
            <person name="Kono T."/>
            <person name="Mallez S."/>
            <person name="Becker A."/>
            <person name="Gohl D.M."/>
            <person name="Silverstein K.A.T."/>
            <person name="Koren S."/>
            <person name="Bechman K.B."/>
            <person name="Herman A."/>
            <person name="Abrahante J.E."/>
            <person name="Garbe J."/>
        </authorList>
    </citation>
    <scope>NUCLEOTIDE SEQUENCE</scope>
    <source>
        <strain evidence="14">Duluth1</strain>
        <tissue evidence="14">Whole animal</tissue>
    </source>
</reference>
<dbReference type="Pfam" id="PF13359">
    <property type="entry name" value="DDE_Tnp_4"/>
    <property type="match status" value="1"/>
</dbReference>
<feature type="domain" description="DDE Tnp4" evidence="13">
    <location>
        <begin position="76"/>
        <end position="226"/>
    </location>
</feature>
<evidence type="ECO:0000256" key="6">
    <source>
        <dbReference type="ARBA" id="ARBA00022490"/>
    </source>
</evidence>
<evidence type="ECO:0000256" key="3">
    <source>
        <dbReference type="ARBA" id="ARBA00004496"/>
    </source>
</evidence>
<evidence type="ECO:0000313" key="15">
    <source>
        <dbReference type="Proteomes" id="UP000828390"/>
    </source>
</evidence>
<comment type="function">
    <text evidence="12">Transposase-derived protein that may have nuclease activity. Does not have transposase activity.</text>
</comment>
<dbReference type="GO" id="GO:0046872">
    <property type="term" value="F:metal ion binding"/>
    <property type="evidence" value="ECO:0007669"/>
    <property type="project" value="UniProtKB-KW"/>
</dbReference>
<dbReference type="GO" id="GO:0004518">
    <property type="term" value="F:nuclease activity"/>
    <property type="evidence" value="ECO:0007669"/>
    <property type="project" value="UniProtKB-KW"/>
</dbReference>
<evidence type="ECO:0000313" key="14">
    <source>
        <dbReference type="EMBL" id="KAH3730466.1"/>
    </source>
</evidence>
<reference evidence="14" key="1">
    <citation type="journal article" date="2019" name="bioRxiv">
        <title>The Genome of the Zebra Mussel, Dreissena polymorpha: A Resource for Invasive Species Research.</title>
        <authorList>
            <person name="McCartney M.A."/>
            <person name="Auch B."/>
            <person name="Kono T."/>
            <person name="Mallez S."/>
            <person name="Zhang Y."/>
            <person name="Obille A."/>
            <person name="Becker A."/>
            <person name="Abrahante J.E."/>
            <person name="Garbe J."/>
            <person name="Badalamenti J.P."/>
            <person name="Herman A."/>
            <person name="Mangelson H."/>
            <person name="Liachko I."/>
            <person name="Sullivan S."/>
            <person name="Sone E.D."/>
            <person name="Koren S."/>
            <person name="Silverstein K.A.T."/>
            <person name="Beckman K.B."/>
            <person name="Gohl D.M."/>
        </authorList>
    </citation>
    <scope>NUCLEOTIDE SEQUENCE</scope>
    <source>
        <strain evidence="14">Duluth1</strain>
        <tissue evidence="14">Whole animal</tissue>
    </source>
</reference>